<evidence type="ECO:0000313" key="2">
    <source>
        <dbReference type="EMBL" id="MCB8877178.1"/>
    </source>
</evidence>
<reference evidence="2" key="2">
    <citation type="submission" date="2021-01" db="EMBL/GenBank/DDBJ databases">
        <authorList>
            <person name="Mieszkin S."/>
            <person name="Pouder E."/>
            <person name="Alain K."/>
        </authorList>
    </citation>
    <scope>NUCLEOTIDE SEQUENCE</scope>
    <source>
        <strain evidence="2">HW T2.11</strain>
    </source>
</reference>
<proteinExistence type="predicted"/>
<organism evidence="2 3">
    <name type="scientific">Acidisoma silvae</name>
    <dbReference type="NCBI Taxonomy" id="2802396"/>
    <lineage>
        <taxon>Bacteria</taxon>
        <taxon>Pseudomonadati</taxon>
        <taxon>Pseudomonadota</taxon>
        <taxon>Alphaproteobacteria</taxon>
        <taxon>Acetobacterales</taxon>
        <taxon>Acidocellaceae</taxon>
        <taxon>Acidisoma</taxon>
    </lineage>
</organism>
<keyword evidence="1" id="KW-0812">Transmembrane</keyword>
<protein>
    <recommendedName>
        <fullName evidence="4">Small multidrug resistance family-3 protein</fullName>
    </recommendedName>
</protein>
<gene>
    <name evidence="2" type="ORF">ASILVAE211_18425</name>
</gene>
<dbReference type="GO" id="GO:0016020">
    <property type="term" value="C:membrane"/>
    <property type="evidence" value="ECO:0007669"/>
    <property type="project" value="InterPro"/>
</dbReference>
<dbReference type="Proteomes" id="UP000708298">
    <property type="component" value="Unassembled WGS sequence"/>
</dbReference>
<feature type="transmembrane region" description="Helical" evidence="1">
    <location>
        <begin position="34"/>
        <end position="52"/>
    </location>
</feature>
<sequence length="111" mass="11621">MKPLSAFLILLLAAVLEAGGDAILRRGLHGHDLTVRLGLIIAGGLVLTAYGVTVNLPPWDFGRLLGVYVALFFVVAQVINRAAFGVTPTAPVLLGGALILSGALVMTFWRA</sequence>
<dbReference type="RefSeq" id="WP_227322833.1">
    <property type="nucleotide sequence ID" value="NZ_JAESVB010000011.1"/>
</dbReference>
<evidence type="ECO:0008006" key="4">
    <source>
        <dbReference type="Google" id="ProtNLM"/>
    </source>
</evidence>
<keyword evidence="1" id="KW-1133">Transmembrane helix</keyword>
<feature type="transmembrane region" description="Helical" evidence="1">
    <location>
        <begin position="64"/>
        <end position="84"/>
    </location>
</feature>
<dbReference type="EMBL" id="JAESVB010000011">
    <property type="protein sequence ID" value="MCB8877178.1"/>
    <property type="molecule type" value="Genomic_DNA"/>
</dbReference>
<accession>A0A963YW10</accession>
<feature type="transmembrane region" description="Helical" evidence="1">
    <location>
        <begin position="90"/>
        <end position="109"/>
    </location>
</feature>
<dbReference type="AlphaFoldDB" id="A0A963YW10"/>
<dbReference type="InterPro" id="IPR003844">
    <property type="entry name" value="UPF0060"/>
</dbReference>
<dbReference type="Pfam" id="PF02694">
    <property type="entry name" value="UPF0060"/>
    <property type="match status" value="1"/>
</dbReference>
<keyword evidence="3" id="KW-1185">Reference proteome</keyword>
<evidence type="ECO:0000313" key="3">
    <source>
        <dbReference type="Proteomes" id="UP000708298"/>
    </source>
</evidence>
<name>A0A963YW10_9PROT</name>
<reference evidence="2" key="1">
    <citation type="journal article" date="2021" name="Microorganisms">
        <title>Acidisoma silvae sp. nov. and Acidisomacellulosilytica sp. nov., Two Acidophilic Bacteria Isolated from Decaying Wood, Hydrolyzing Cellulose and Producing Poly-3-hydroxybutyrate.</title>
        <authorList>
            <person name="Mieszkin S."/>
            <person name="Pouder E."/>
            <person name="Uroz S."/>
            <person name="Simon-Colin C."/>
            <person name="Alain K."/>
        </authorList>
    </citation>
    <scope>NUCLEOTIDE SEQUENCE</scope>
    <source>
        <strain evidence="2">HW T2.11</strain>
    </source>
</reference>
<evidence type="ECO:0000256" key="1">
    <source>
        <dbReference type="SAM" id="Phobius"/>
    </source>
</evidence>
<comment type="caution">
    <text evidence="2">The sequence shown here is derived from an EMBL/GenBank/DDBJ whole genome shotgun (WGS) entry which is preliminary data.</text>
</comment>
<keyword evidence="1" id="KW-0472">Membrane</keyword>